<dbReference type="SUPFAM" id="SSF64356">
    <property type="entry name" value="SNARE-like"/>
    <property type="match status" value="1"/>
</dbReference>
<dbReference type="PROSITE" id="PS50859">
    <property type="entry name" value="LONGIN"/>
    <property type="match status" value="1"/>
</dbReference>
<evidence type="ECO:0000256" key="2">
    <source>
        <dbReference type="ARBA" id="ARBA00022448"/>
    </source>
</evidence>
<evidence type="ECO:0000256" key="6">
    <source>
        <dbReference type="ARBA" id="ARBA00023136"/>
    </source>
</evidence>
<comment type="subcellular location">
    <subcellularLocation>
        <location evidence="7">Endomembrane system</location>
        <topology evidence="7">Single-pass type IV membrane protein</topology>
    </subcellularLocation>
</comment>
<evidence type="ECO:0000259" key="10">
    <source>
        <dbReference type="PROSITE" id="PS50859"/>
    </source>
</evidence>
<evidence type="ECO:0000256" key="9">
    <source>
        <dbReference type="SAM" id="Phobius"/>
    </source>
</evidence>
<keyword evidence="8" id="KW-0175">Coiled coil</keyword>
<dbReference type="InterPro" id="IPR001388">
    <property type="entry name" value="Synaptobrevin-like"/>
</dbReference>
<evidence type="ECO:0000256" key="7">
    <source>
        <dbReference type="ARBA" id="ARBA00046280"/>
    </source>
</evidence>
<dbReference type="Proteomes" id="UP001165065">
    <property type="component" value="Unassembled WGS sequence"/>
</dbReference>
<dbReference type="Pfam" id="PF13774">
    <property type="entry name" value="Longin"/>
    <property type="match status" value="1"/>
</dbReference>
<dbReference type="EMBL" id="BRYA01000294">
    <property type="protein sequence ID" value="GMI46346.1"/>
    <property type="molecule type" value="Genomic_DNA"/>
</dbReference>
<evidence type="ECO:0000256" key="8">
    <source>
        <dbReference type="PROSITE-ProRule" id="PRU00290"/>
    </source>
</evidence>
<evidence type="ECO:0000256" key="5">
    <source>
        <dbReference type="ARBA" id="ARBA00022989"/>
    </source>
</evidence>
<dbReference type="SUPFAM" id="SSF58038">
    <property type="entry name" value="SNARE fusion complex"/>
    <property type="match status" value="1"/>
</dbReference>
<dbReference type="GO" id="GO:0012505">
    <property type="term" value="C:endomembrane system"/>
    <property type="evidence" value="ECO:0007669"/>
    <property type="project" value="UniProtKB-SubCell"/>
</dbReference>
<evidence type="ECO:0000256" key="1">
    <source>
        <dbReference type="ARBA" id="ARBA00008025"/>
    </source>
</evidence>
<keyword evidence="6 9" id="KW-0472">Membrane</keyword>
<gene>
    <name evidence="12" type="ORF">TrCOL_g3371</name>
</gene>
<dbReference type="PANTHER" id="PTHR21136">
    <property type="entry name" value="SNARE PROTEINS"/>
    <property type="match status" value="1"/>
</dbReference>
<comment type="similarity">
    <text evidence="1">Belongs to the synaptobrevin family.</text>
</comment>
<name>A0A9W7LE12_9STRA</name>
<feature type="domain" description="Longin" evidence="10">
    <location>
        <begin position="83"/>
        <end position="153"/>
    </location>
</feature>
<keyword evidence="4" id="KW-0653">Protein transport</keyword>
<sequence length="280" mass="31789">MTIVLTSVSRSSSILVTFCALRGNHELILQKLVSALEDKNMAFDAKRKCQKKKKKKGRGLEYQEQYQSPEVSSIERRTINYDDKHLFHLLIEKESNVSLIYLCMTSGGSLAVNSRVCFNYLESVRNIFLAKFGKAKARVANPHAMSNSFGKELESMMHRWNTAPPEINNAGIARVEGNIKDLKRVVHHNIQELINRGDKIEVLVHKSNDLEQGASVFKKRSEMVAKKMRDQNRFYWLLLIGVILLGVVLLTVTICGIDLGQCRDVNGSRRVFGRRVLLSL</sequence>
<dbReference type="Gene3D" id="3.30.450.50">
    <property type="entry name" value="Longin domain"/>
    <property type="match status" value="1"/>
</dbReference>
<evidence type="ECO:0000256" key="4">
    <source>
        <dbReference type="ARBA" id="ARBA00022927"/>
    </source>
</evidence>
<keyword evidence="2" id="KW-0813">Transport</keyword>
<reference evidence="13" key="1">
    <citation type="journal article" date="2023" name="Commun. Biol.">
        <title>Genome analysis of Parmales, the sister group of diatoms, reveals the evolutionary specialization of diatoms from phago-mixotrophs to photoautotrophs.</title>
        <authorList>
            <person name="Ban H."/>
            <person name="Sato S."/>
            <person name="Yoshikawa S."/>
            <person name="Yamada K."/>
            <person name="Nakamura Y."/>
            <person name="Ichinomiya M."/>
            <person name="Sato N."/>
            <person name="Blanc-Mathieu R."/>
            <person name="Endo H."/>
            <person name="Kuwata A."/>
            <person name="Ogata H."/>
        </authorList>
    </citation>
    <scope>NUCLEOTIDE SEQUENCE [LARGE SCALE GENOMIC DNA]</scope>
</reference>
<comment type="caution">
    <text evidence="12">The sequence shown here is derived from an EMBL/GenBank/DDBJ whole genome shotgun (WGS) entry which is preliminary data.</text>
</comment>
<evidence type="ECO:0000313" key="12">
    <source>
        <dbReference type="EMBL" id="GMI46346.1"/>
    </source>
</evidence>
<dbReference type="InterPro" id="IPR042855">
    <property type="entry name" value="V_SNARE_CC"/>
</dbReference>
<dbReference type="PRINTS" id="PR00219">
    <property type="entry name" value="SYNAPTOBREVN"/>
</dbReference>
<dbReference type="AlphaFoldDB" id="A0A9W7LE12"/>
<dbReference type="CDD" id="cd14824">
    <property type="entry name" value="Longin"/>
    <property type="match status" value="1"/>
</dbReference>
<evidence type="ECO:0000259" key="11">
    <source>
        <dbReference type="PROSITE" id="PS50892"/>
    </source>
</evidence>
<keyword evidence="3 9" id="KW-0812">Transmembrane</keyword>
<keyword evidence="5 9" id="KW-1133">Transmembrane helix</keyword>
<dbReference type="PROSITE" id="PS50892">
    <property type="entry name" value="V_SNARE"/>
    <property type="match status" value="1"/>
</dbReference>
<dbReference type="CDD" id="cd15843">
    <property type="entry name" value="R-SNARE"/>
    <property type="match status" value="1"/>
</dbReference>
<dbReference type="InterPro" id="IPR011012">
    <property type="entry name" value="Longin-like_dom_sf"/>
</dbReference>
<dbReference type="InterPro" id="IPR010908">
    <property type="entry name" value="Longin_dom"/>
</dbReference>
<dbReference type="GO" id="GO:0016020">
    <property type="term" value="C:membrane"/>
    <property type="evidence" value="ECO:0007669"/>
    <property type="project" value="InterPro"/>
</dbReference>
<dbReference type="GO" id="GO:0005737">
    <property type="term" value="C:cytoplasm"/>
    <property type="evidence" value="ECO:0007669"/>
    <property type="project" value="UniProtKB-ARBA"/>
</dbReference>
<keyword evidence="13" id="KW-1185">Reference proteome</keyword>
<evidence type="ECO:0000313" key="13">
    <source>
        <dbReference type="Proteomes" id="UP001165065"/>
    </source>
</evidence>
<dbReference type="Gene3D" id="1.20.5.110">
    <property type="match status" value="1"/>
</dbReference>
<feature type="transmembrane region" description="Helical" evidence="9">
    <location>
        <begin position="234"/>
        <end position="254"/>
    </location>
</feature>
<accession>A0A9W7LE12</accession>
<organism evidence="12 13">
    <name type="scientific">Triparma columacea</name>
    <dbReference type="NCBI Taxonomy" id="722753"/>
    <lineage>
        <taxon>Eukaryota</taxon>
        <taxon>Sar</taxon>
        <taxon>Stramenopiles</taxon>
        <taxon>Ochrophyta</taxon>
        <taxon>Bolidophyceae</taxon>
        <taxon>Parmales</taxon>
        <taxon>Triparmaceae</taxon>
        <taxon>Triparma</taxon>
    </lineage>
</organism>
<dbReference type="PANTHER" id="PTHR21136:SF168">
    <property type="entry name" value="VESICLE-ASSOCIATED MEMBRANE PROTEIN 9"/>
    <property type="match status" value="1"/>
</dbReference>
<dbReference type="GO" id="GO:0016192">
    <property type="term" value="P:vesicle-mediated transport"/>
    <property type="evidence" value="ECO:0007669"/>
    <property type="project" value="InterPro"/>
</dbReference>
<protein>
    <submittedName>
        <fullName evidence="12">Uncharacterized protein</fullName>
    </submittedName>
</protein>
<dbReference type="OrthoDB" id="248747at2759"/>
<dbReference type="InterPro" id="IPR051097">
    <property type="entry name" value="Synaptobrevin-like_transport"/>
</dbReference>
<proteinExistence type="inferred from homology"/>
<feature type="domain" description="V-SNARE coiled-coil homology" evidence="11">
    <location>
        <begin position="171"/>
        <end position="237"/>
    </location>
</feature>
<dbReference type="GO" id="GO:0015031">
    <property type="term" value="P:protein transport"/>
    <property type="evidence" value="ECO:0007669"/>
    <property type="project" value="UniProtKB-KW"/>
</dbReference>
<evidence type="ECO:0000256" key="3">
    <source>
        <dbReference type="ARBA" id="ARBA00022692"/>
    </source>
</evidence>
<dbReference type="Pfam" id="PF00957">
    <property type="entry name" value="Synaptobrevin"/>
    <property type="match status" value="1"/>
</dbReference>